<keyword evidence="3 8" id="KW-0863">Zinc-finger</keyword>
<dbReference type="PROSITE" id="PS00028">
    <property type="entry name" value="ZINC_FINGER_C2H2_1"/>
    <property type="match status" value="2"/>
</dbReference>
<dbReference type="SUPFAM" id="SSF57667">
    <property type="entry name" value="beta-beta-alpha zinc fingers"/>
    <property type="match status" value="1"/>
</dbReference>
<accession>A0ABR1WZ58</accession>
<evidence type="ECO:0000256" key="4">
    <source>
        <dbReference type="ARBA" id="ARBA00022833"/>
    </source>
</evidence>
<feature type="domain" description="C2H2-type" evidence="10">
    <location>
        <begin position="112"/>
        <end position="142"/>
    </location>
</feature>
<evidence type="ECO:0000259" key="10">
    <source>
        <dbReference type="PROSITE" id="PS50157"/>
    </source>
</evidence>
<comment type="subcellular location">
    <subcellularLocation>
        <location evidence="1">Nucleus</location>
    </subcellularLocation>
</comment>
<keyword evidence="5" id="KW-0805">Transcription regulation</keyword>
<evidence type="ECO:0000256" key="1">
    <source>
        <dbReference type="ARBA" id="ARBA00004123"/>
    </source>
</evidence>
<feature type="compositionally biased region" description="Low complexity" evidence="9">
    <location>
        <begin position="60"/>
        <end position="71"/>
    </location>
</feature>
<sequence>MRPDWSFPFVNPSWVQSGNEGPLPEWSWDDLATADEPAGQDGQVEEATPPRANEDDDNTSNPQIPPQNNSNDPHDPPEPAVPGNRFQCPECPRYFRYKKQLTTHLRTHTRPFHCQVADCGARFALKKDLERHAKEVHSPTRWYCTVQGCKYKLAVEGTARKANLDRHMRTQHGVAAP</sequence>
<dbReference type="InterPro" id="IPR036236">
    <property type="entry name" value="Znf_C2H2_sf"/>
</dbReference>
<dbReference type="Pfam" id="PF00096">
    <property type="entry name" value="zf-C2H2"/>
    <property type="match status" value="1"/>
</dbReference>
<feature type="domain" description="C2H2-type" evidence="10">
    <location>
        <begin position="86"/>
        <end position="109"/>
    </location>
</feature>
<comment type="caution">
    <text evidence="11">The sequence shown here is derived from an EMBL/GenBank/DDBJ whole genome shotgun (WGS) entry which is preliminary data.</text>
</comment>
<evidence type="ECO:0000313" key="11">
    <source>
        <dbReference type="EMBL" id="KAK8088428.1"/>
    </source>
</evidence>
<keyword evidence="4" id="KW-0862">Zinc</keyword>
<dbReference type="PROSITE" id="PS50157">
    <property type="entry name" value="ZINC_FINGER_C2H2_2"/>
    <property type="match status" value="2"/>
</dbReference>
<evidence type="ECO:0000256" key="8">
    <source>
        <dbReference type="PROSITE-ProRule" id="PRU00042"/>
    </source>
</evidence>
<evidence type="ECO:0000256" key="2">
    <source>
        <dbReference type="ARBA" id="ARBA00022723"/>
    </source>
</evidence>
<evidence type="ECO:0000256" key="9">
    <source>
        <dbReference type="SAM" id="MobiDB-lite"/>
    </source>
</evidence>
<evidence type="ECO:0000256" key="3">
    <source>
        <dbReference type="ARBA" id="ARBA00022771"/>
    </source>
</evidence>
<dbReference type="PANTHER" id="PTHR46179">
    <property type="entry name" value="ZINC FINGER PROTEIN"/>
    <property type="match status" value="1"/>
</dbReference>
<dbReference type="GeneID" id="92040764"/>
<name>A0ABR1WZ58_9PEZI</name>
<evidence type="ECO:0000256" key="6">
    <source>
        <dbReference type="ARBA" id="ARBA00023163"/>
    </source>
</evidence>
<dbReference type="PANTHER" id="PTHR46179:SF13">
    <property type="entry name" value="C2H2-TYPE DOMAIN-CONTAINING PROTEIN"/>
    <property type="match status" value="1"/>
</dbReference>
<keyword evidence="7" id="KW-0539">Nucleus</keyword>
<keyword evidence="12" id="KW-1185">Reference proteome</keyword>
<dbReference type="RefSeq" id="XP_066671322.1">
    <property type="nucleotide sequence ID" value="XM_066807704.1"/>
</dbReference>
<evidence type="ECO:0000256" key="5">
    <source>
        <dbReference type="ARBA" id="ARBA00023015"/>
    </source>
</evidence>
<dbReference type="InterPro" id="IPR051061">
    <property type="entry name" value="Zinc_finger_trans_reg"/>
</dbReference>
<dbReference type="Proteomes" id="UP001433268">
    <property type="component" value="Unassembled WGS sequence"/>
</dbReference>
<protein>
    <recommendedName>
        <fullName evidence="10">C2H2-type domain-containing protein</fullName>
    </recommendedName>
</protein>
<reference evidence="11 12" key="1">
    <citation type="submission" date="2023-01" db="EMBL/GenBank/DDBJ databases">
        <title>Analysis of 21 Apiospora genomes using comparative genomics revels a genus with tremendous synthesis potential of carbohydrate active enzymes and secondary metabolites.</title>
        <authorList>
            <person name="Sorensen T."/>
        </authorList>
    </citation>
    <scope>NUCLEOTIDE SEQUENCE [LARGE SCALE GENOMIC DNA]</scope>
    <source>
        <strain evidence="11 12">CBS 114990</strain>
    </source>
</reference>
<gene>
    <name evidence="11" type="ORF">PG997_003389</name>
</gene>
<dbReference type="EMBL" id="JAQQWN010000004">
    <property type="protein sequence ID" value="KAK8088428.1"/>
    <property type="molecule type" value="Genomic_DNA"/>
</dbReference>
<keyword evidence="6" id="KW-0804">Transcription</keyword>
<feature type="region of interest" description="Disordered" evidence="9">
    <location>
        <begin position="1"/>
        <end position="85"/>
    </location>
</feature>
<dbReference type="SMART" id="SM00355">
    <property type="entry name" value="ZnF_C2H2"/>
    <property type="match status" value="3"/>
</dbReference>
<organism evidence="11 12">
    <name type="scientific">Apiospora hydei</name>
    <dbReference type="NCBI Taxonomy" id="1337664"/>
    <lineage>
        <taxon>Eukaryota</taxon>
        <taxon>Fungi</taxon>
        <taxon>Dikarya</taxon>
        <taxon>Ascomycota</taxon>
        <taxon>Pezizomycotina</taxon>
        <taxon>Sordariomycetes</taxon>
        <taxon>Xylariomycetidae</taxon>
        <taxon>Amphisphaeriales</taxon>
        <taxon>Apiosporaceae</taxon>
        <taxon>Apiospora</taxon>
    </lineage>
</organism>
<keyword evidence="2" id="KW-0479">Metal-binding</keyword>
<dbReference type="InterPro" id="IPR013087">
    <property type="entry name" value="Znf_C2H2_type"/>
</dbReference>
<proteinExistence type="predicted"/>
<dbReference type="Gene3D" id="3.30.160.60">
    <property type="entry name" value="Classic Zinc Finger"/>
    <property type="match status" value="2"/>
</dbReference>
<evidence type="ECO:0000256" key="7">
    <source>
        <dbReference type="ARBA" id="ARBA00023242"/>
    </source>
</evidence>
<evidence type="ECO:0000313" key="12">
    <source>
        <dbReference type="Proteomes" id="UP001433268"/>
    </source>
</evidence>